<name>A0ABS8S2K9_DATST</name>
<keyword evidence="3" id="KW-1185">Reference proteome</keyword>
<evidence type="ECO:0000313" key="2">
    <source>
        <dbReference type="EMBL" id="MCD7453274.1"/>
    </source>
</evidence>
<reference evidence="2 3" key="1">
    <citation type="journal article" date="2021" name="BMC Genomics">
        <title>Datura genome reveals duplications of psychoactive alkaloid biosynthetic genes and high mutation rate following tissue culture.</title>
        <authorList>
            <person name="Rajewski A."/>
            <person name="Carter-House D."/>
            <person name="Stajich J."/>
            <person name="Litt A."/>
        </authorList>
    </citation>
    <scope>NUCLEOTIDE SEQUENCE [LARGE SCALE GENOMIC DNA]</scope>
    <source>
        <strain evidence="2">AR-01</strain>
    </source>
</reference>
<feature type="non-terminal residue" evidence="2">
    <location>
        <position position="1"/>
    </location>
</feature>
<feature type="region of interest" description="Disordered" evidence="1">
    <location>
        <begin position="15"/>
        <end position="34"/>
    </location>
</feature>
<accession>A0ABS8S2K9</accession>
<dbReference type="Proteomes" id="UP000823775">
    <property type="component" value="Unassembled WGS sequence"/>
</dbReference>
<gene>
    <name evidence="2" type="ORF">HAX54_020353</name>
</gene>
<evidence type="ECO:0000256" key="1">
    <source>
        <dbReference type="SAM" id="MobiDB-lite"/>
    </source>
</evidence>
<protein>
    <submittedName>
        <fullName evidence="2">Uncharacterized protein</fullName>
    </submittedName>
</protein>
<dbReference type="EMBL" id="JACEIK010000246">
    <property type="protein sequence ID" value="MCD7453274.1"/>
    <property type="molecule type" value="Genomic_DNA"/>
</dbReference>
<evidence type="ECO:0000313" key="3">
    <source>
        <dbReference type="Proteomes" id="UP000823775"/>
    </source>
</evidence>
<proteinExistence type="predicted"/>
<sequence length="181" mass="19853">FTAAHKAHYLAPIAASRAHGARRTRTPASHFPPRSPRLPVFRFSDFVDAETPTSARRRPGARPPLAVLKNSRLSPHRLDAIPPRAPPDANPPLASPPVATTEPRNGINGDGDRVRAVSSLAFVSLPLFRLASSTVCSFFHRRHLYAAVVPFFHTGCSGLLESSLCLCFWGYALWLSLLLLW</sequence>
<feature type="non-terminal residue" evidence="2">
    <location>
        <position position="181"/>
    </location>
</feature>
<feature type="compositionally biased region" description="Pro residues" evidence="1">
    <location>
        <begin position="83"/>
        <end position="95"/>
    </location>
</feature>
<comment type="caution">
    <text evidence="2">The sequence shown here is derived from an EMBL/GenBank/DDBJ whole genome shotgun (WGS) entry which is preliminary data.</text>
</comment>
<organism evidence="2 3">
    <name type="scientific">Datura stramonium</name>
    <name type="common">Jimsonweed</name>
    <name type="synonym">Common thornapple</name>
    <dbReference type="NCBI Taxonomy" id="4076"/>
    <lineage>
        <taxon>Eukaryota</taxon>
        <taxon>Viridiplantae</taxon>
        <taxon>Streptophyta</taxon>
        <taxon>Embryophyta</taxon>
        <taxon>Tracheophyta</taxon>
        <taxon>Spermatophyta</taxon>
        <taxon>Magnoliopsida</taxon>
        <taxon>eudicotyledons</taxon>
        <taxon>Gunneridae</taxon>
        <taxon>Pentapetalae</taxon>
        <taxon>asterids</taxon>
        <taxon>lamiids</taxon>
        <taxon>Solanales</taxon>
        <taxon>Solanaceae</taxon>
        <taxon>Solanoideae</taxon>
        <taxon>Datureae</taxon>
        <taxon>Datura</taxon>
    </lineage>
</organism>
<feature type="region of interest" description="Disordered" evidence="1">
    <location>
        <begin position="77"/>
        <end position="110"/>
    </location>
</feature>